<reference evidence="1 2" key="1">
    <citation type="journal article" date="2018" name="Int. J. Syst. Evol. Microbiol.">
        <title>Zhouia spongiae sp. nov., isolated from a marine sponge.</title>
        <authorList>
            <person name="Zhuang L."/>
            <person name="Lin B."/>
            <person name="Qin F."/>
            <person name="Luo L."/>
        </authorList>
    </citation>
    <scope>NUCLEOTIDE SEQUENCE [LARGE SCALE GENOMIC DNA]</scope>
    <source>
        <strain evidence="1 2">HN-Y44</strain>
    </source>
</reference>
<evidence type="ECO:0008006" key="3">
    <source>
        <dbReference type="Google" id="ProtNLM"/>
    </source>
</evidence>
<evidence type="ECO:0000313" key="2">
    <source>
        <dbReference type="Proteomes" id="UP000829476"/>
    </source>
</evidence>
<accession>A0ABY3YKJ3</accession>
<evidence type="ECO:0000313" key="1">
    <source>
        <dbReference type="EMBL" id="UNY98352.1"/>
    </source>
</evidence>
<dbReference type="Proteomes" id="UP000829476">
    <property type="component" value="Chromosome"/>
</dbReference>
<dbReference type="RefSeq" id="WP_242936759.1">
    <property type="nucleotide sequence ID" value="NZ_CP094326.1"/>
</dbReference>
<keyword evidence="2" id="KW-1185">Reference proteome</keyword>
<sequence>MGRVKIYGNLILSYEYEPYREIYWTNLSKYIVEKYGKIEFTEHLVVEAILLDCFQFLVDEFKSLISEESTTSFFNYVFYLHEQSLEFLVKTRGGLAFGKIDENDFSRYRRILKLILEQGCDIDLRWGKFPTSEEVFRMDDKIQRLFYLGTWFYTFADYIAFHKMIPNAKKINFDNDGFIGIHWQKHYGSSYNELFPKLNTDYANGVFDENAVHELMEAINECFEIDYDYAGGLIFEIKKHFSSSPFQTIEPYVLPKNLSNQFNISEESAKQFYNGLSISKENKQPIEDVIYKPYSTERYMYRPILIYQIDGESRALVGKEKFAESIYVLSTNAISWNTIPLEWRQNKYMFKYMSQKGNEHDSILEDEVEEILKNRGLRYVRNIKSFKRPGENNINIDNKVAGEIDFIVIDNSSNKIIVADSKYNKAKYEAVGFRTDNTNFITKYEPKLKKKIDWVSNNKIIVQEHFKIIYQIDDLDISNYEVIGLFFINTPTFYMLNGSYKAITLNQLDNFLSEDYEEIAVHHMDEEGNELIIKHPYFN</sequence>
<dbReference type="EMBL" id="CP094326">
    <property type="protein sequence ID" value="UNY98352.1"/>
    <property type="molecule type" value="Genomic_DNA"/>
</dbReference>
<organism evidence="1 2">
    <name type="scientific">Zhouia spongiae</name>
    <dbReference type="NCBI Taxonomy" id="2202721"/>
    <lineage>
        <taxon>Bacteria</taxon>
        <taxon>Pseudomonadati</taxon>
        <taxon>Bacteroidota</taxon>
        <taxon>Flavobacteriia</taxon>
        <taxon>Flavobacteriales</taxon>
        <taxon>Flavobacteriaceae</taxon>
        <taxon>Zhouia</taxon>
    </lineage>
</organism>
<proteinExistence type="predicted"/>
<name>A0ABY3YKJ3_9FLAO</name>
<protein>
    <recommendedName>
        <fullName evidence="3">NERD domain-containing protein</fullName>
    </recommendedName>
</protein>
<gene>
    <name evidence="1" type="ORF">MQE36_14850</name>
</gene>